<name>A0A1W7GKP7_9CAUD</name>
<keyword evidence="2" id="KW-1185">Reference proteome</keyword>
<proteinExistence type="predicted"/>
<accession>A0A1W7GKP7</accession>
<protein>
    <submittedName>
        <fullName evidence="1">Uncharacterized protein</fullName>
    </submittedName>
</protein>
<gene>
    <name evidence="1" type="ORF">BPT24_039</name>
</gene>
<evidence type="ECO:0000313" key="2">
    <source>
        <dbReference type="Proteomes" id="UP000224877"/>
    </source>
</evidence>
<evidence type="ECO:0000313" key="1">
    <source>
        <dbReference type="EMBL" id="BAX25549.1"/>
    </source>
</evidence>
<organism evidence="1 2">
    <name type="scientific">Tenacibaculum phage pT24</name>
    <dbReference type="NCBI Taxonomy" id="1880590"/>
    <lineage>
        <taxon>Viruses</taxon>
        <taxon>Duplodnaviria</taxon>
        <taxon>Heunggongvirae</taxon>
        <taxon>Uroviricota</taxon>
        <taxon>Caudoviricetes</taxon>
        <taxon>Kungbxnavirus</taxon>
        <taxon>Kungbxnavirus pT24</taxon>
    </lineage>
</organism>
<sequence>MKTTTEFSRINLPYIVTHYAFIQNLSMCENKAKQKAKEMGCTKLDVDFHLKGKFNSWTERKKGWCELPDKISPFFMFGKYRDKNIFECLDMEYLCWYFEKTGSIVASKVLESNGYVEMDGVYIHKEKAKEIMDLKELSPFRTLTVGDYIDVEIDRNLKIDTSFLNSEEIAYQWFDIKGTKIRFEFSDYKVYDYKGFEYALPMLNSKPKRIKNKTLRIKIGEMKESCGLISVENFQILKNE</sequence>
<dbReference type="EMBL" id="LC168164">
    <property type="protein sequence ID" value="BAX25549.1"/>
    <property type="molecule type" value="Genomic_DNA"/>
</dbReference>
<dbReference type="Proteomes" id="UP000224877">
    <property type="component" value="Segment"/>
</dbReference>
<reference evidence="1 2" key="1">
    <citation type="submission" date="2016-07" db="EMBL/GenBank/DDBJ databases">
        <title>Characterization of three bacteriophages infecting bacteria isolated from shrimp culture pond water.</title>
        <authorList>
            <person name="Khoa H.V."/>
        </authorList>
    </citation>
    <scope>NUCLEOTIDE SEQUENCE [LARGE SCALE GENOMIC DNA]</scope>
</reference>